<dbReference type="EMBL" id="CP084930">
    <property type="protein sequence ID" value="USI71490.1"/>
    <property type="molecule type" value="Genomic_DNA"/>
</dbReference>
<evidence type="ECO:0000313" key="2">
    <source>
        <dbReference type="EMBL" id="USI71490.1"/>
    </source>
</evidence>
<sequence length="92" mass="9048">MSDDKQPMQADGEGTTPRSDQPEGELASRRGAAAAAGESGGGAYPHGESPSKGKGPGRFLGHGGQSGQAYHGSGQLGEEDVGGNANSPSKAP</sequence>
<reference evidence="2" key="1">
    <citation type="journal article" date="2022" name="Toxins">
        <title>Genomic Analysis of Sphingopyxis sp. USTB-05 for Biodegrading Cyanobacterial Hepatotoxins.</title>
        <authorList>
            <person name="Liu C."/>
            <person name="Xu Q."/>
            <person name="Zhao Z."/>
            <person name="Zhang H."/>
            <person name="Liu X."/>
            <person name="Yin C."/>
            <person name="Liu Y."/>
            <person name="Yan H."/>
        </authorList>
    </citation>
    <scope>NUCLEOTIDE SEQUENCE</scope>
    <source>
        <strain evidence="2">NBD5</strain>
    </source>
</reference>
<protein>
    <submittedName>
        <fullName evidence="2">Uncharacterized protein</fullName>
    </submittedName>
</protein>
<dbReference type="RefSeq" id="WP_252165303.1">
    <property type="nucleotide sequence ID" value="NZ_CP084930.1"/>
</dbReference>
<feature type="region of interest" description="Disordered" evidence="1">
    <location>
        <begin position="1"/>
        <end position="92"/>
    </location>
</feature>
<feature type="compositionally biased region" description="Gly residues" evidence="1">
    <location>
        <begin position="54"/>
        <end position="66"/>
    </location>
</feature>
<keyword evidence="3" id="KW-1185">Reference proteome</keyword>
<accession>A0ABY4X3R1</accession>
<proteinExistence type="predicted"/>
<evidence type="ECO:0000256" key="1">
    <source>
        <dbReference type="SAM" id="MobiDB-lite"/>
    </source>
</evidence>
<organism evidence="2 3">
    <name type="scientific">Sphingomonas morindae</name>
    <dbReference type="NCBI Taxonomy" id="1541170"/>
    <lineage>
        <taxon>Bacteria</taxon>
        <taxon>Pseudomonadati</taxon>
        <taxon>Pseudomonadota</taxon>
        <taxon>Alphaproteobacteria</taxon>
        <taxon>Sphingomonadales</taxon>
        <taxon>Sphingomonadaceae</taxon>
        <taxon>Sphingomonas</taxon>
    </lineage>
</organism>
<name>A0ABY4X3R1_9SPHN</name>
<dbReference type="Proteomes" id="UP001056937">
    <property type="component" value="Chromosome 1"/>
</dbReference>
<gene>
    <name evidence="2" type="ORF">LHA26_09060</name>
</gene>
<evidence type="ECO:0000313" key="3">
    <source>
        <dbReference type="Proteomes" id="UP001056937"/>
    </source>
</evidence>